<keyword evidence="2" id="KW-1133">Transmembrane helix</keyword>
<name>A0A951QQM0_9CYAN</name>
<feature type="compositionally biased region" description="Polar residues" evidence="1">
    <location>
        <begin position="107"/>
        <end position="123"/>
    </location>
</feature>
<comment type="caution">
    <text evidence="3">The sequence shown here is derived from an EMBL/GenBank/DDBJ whole genome shotgun (WGS) entry which is preliminary data.</text>
</comment>
<proteinExistence type="predicted"/>
<organism evidence="3 4">
    <name type="scientific">Cyanomargarita calcarea GSE-NOS-MK-12-04C</name>
    <dbReference type="NCBI Taxonomy" id="2839659"/>
    <lineage>
        <taxon>Bacteria</taxon>
        <taxon>Bacillati</taxon>
        <taxon>Cyanobacteriota</taxon>
        <taxon>Cyanophyceae</taxon>
        <taxon>Nostocales</taxon>
        <taxon>Cyanomargaritaceae</taxon>
        <taxon>Cyanomargarita</taxon>
    </lineage>
</organism>
<evidence type="ECO:0000256" key="2">
    <source>
        <dbReference type="SAM" id="Phobius"/>
    </source>
</evidence>
<evidence type="ECO:0000256" key="1">
    <source>
        <dbReference type="SAM" id="MobiDB-lite"/>
    </source>
</evidence>
<sequence length="460" mass="52530">MDATYTKTGTVYCGFPNGTTNNSKLGMAHSLGDKTQEYAKVWRRHTDPPGLWFAIAIVSVALHLLLFWLMRSYSFSLSRQNQSPIPLEIIEISPRRQSRAKPKPKTRTTVLAQPVTPNVTSTRQKSRVAPLPKQLPQKNLTAKPALRNLDRNELAFPSRTEGKRPIGIEEAQQRQQQLIEQQRQQRQQQRREQQLAEQERLSQLAQQQQLREQELAQQQQLREQELAQQQQLREQELAQQQQLREQELAQQQQLREQELDEQKRQQRREQELAEQEQRREQELAEQKRQQELDDQENSDPLDAPRTGTGDAPRTENGGTAQTPPTKPSGGLLATWSPLTPEQQAIRMGGDLSTILKDMQLPKLAGRAGQESNSITIPATSKLQPGTFIFSLVIEENGRCSDARLQDKNMPSADKKIYEQFGVEEICQKYIFVPAQKLSLPKPIPIPSNLFVSITIEQKAP</sequence>
<feature type="region of interest" description="Disordered" evidence="1">
    <location>
        <begin position="95"/>
        <end position="143"/>
    </location>
</feature>
<feature type="compositionally biased region" description="Basic residues" evidence="1">
    <location>
        <begin position="96"/>
        <end position="106"/>
    </location>
</feature>
<feature type="region of interest" description="Disordered" evidence="1">
    <location>
        <begin position="259"/>
        <end position="335"/>
    </location>
</feature>
<keyword evidence="2" id="KW-0812">Transmembrane</keyword>
<evidence type="ECO:0000313" key="4">
    <source>
        <dbReference type="Proteomes" id="UP000729701"/>
    </source>
</evidence>
<reference evidence="3" key="2">
    <citation type="journal article" date="2022" name="Microbiol. Resour. Announc.">
        <title>Metagenome Sequencing to Explore Phylogenomics of Terrestrial Cyanobacteria.</title>
        <authorList>
            <person name="Ward R.D."/>
            <person name="Stajich J.E."/>
            <person name="Johansen J.R."/>
            <person name="Huntemann M."/>
            <person name="Clum A."/>
            <person name="Foster B."/>
            <person name="Foster B."/>
            <person name="Roux S."/>
            <person name="Palaniappan K."/>
            <person name="Varghese N."/>
            <person name="Mukherjee S."/>
            <person name="Reddy T.B.K."/>
            <person name="Daum C."/>
            <person name="Copeland A."/>
            <person name="Chen I.A."/>
            <person name="Ivanova N.N."/>
            <person name="Kyrpides N.C."/>
            <person name="Shapiro N."/>
            <person name="Eloe-Fadrosh E.A."/>
            <person name="Pietrasiak N."/>
        </authorList>
    </citation>
    <scope>NUCLEOTIDE SEQUENCE</scope>
    <source>
        <strain evidence="3">GSE-NOS-MK-12-04C</strain>
    </source>
</reference>
<feature type="transmembrane region" description="Helical" evidence="2">
    <location>
        <begin position="50"/>
        <end position="70"/>
    </location>
</feature>
<protein>
    <recommendedName>
        <fullName evidence="5">TonB C-terminal domain-containing protein</fullName>
    </recommendedName>
</protein>
<feature type="compositionally biased region" description="Basic and acidic residues" evidence="1">
    <location>
        <begin position="259"/>
        <end position="291"/>
    </location>
</feature>
<evidence type="ECO:0000313" key="3">
    <source>
        <dbReference type="EMBL" id="MBW4670699.1"/>
    </source>
</evidence>
<reference evidence="3" key="1">
    <citation type="submission" date="2021-05" db="EMBL/GenBank/DDBJ databases">
        <authorList>
            <person name="Pietrasiak N."/>
            <person name="Ward R."/>
            <person name="Stajich J.E."/>
            <person name="Kurbessoian T."/>
        </authorList>
    </citation>
    <scope>NUCLEOTIDE SEQUENCE</scope>
    <source>
        <strain evidence="3">GSE-NOS-MK-12-04C</strain>
    </source>
</reference>
<gene>
    <name evidence="3" type="ORF">KME60_25580</name>
</gene>
<dbReference type="EMBL" id="JAHHGZ010000034">
    <property type="protein sequence ID" value="MBW4670699.1"/>
    <property type="molecule type" value="Genomic_DNA"/>
</dbReference>
<dbReference type="Proteomes" id="UP000729701">
    <property type="component" value="Unassembled WGS sequence"/>
</dbReference>
<evidence type="ECO:0008006" key="5">
    <source>
        <dbReference type="Google" id="ProtNLM"/>
    </source>
</evidence>
<accession>A0A951QQM0</accession>
<dbReference type="AlphaFoldDB" id="A0A951QQM0"/>
<keyword evidence="2" id="KW-0472">Membrane</keyword>